<dbReference type="GO" id="GO:0015833">
    <property type="term" value="P:peptide transport"/>
    <property type="evidence" value="ECO:0007669"/>
    <property type="project" value="TreeGrafter"/>
</dbReference>
<dbReference type="Gene3D" id="3.40.190.10">
    <property type="entry name" value="Periplasmic binding protein-like II"/>
    <property type="match status" value="1"/>
</dbReference>
<comment type="caution">
    <text evidence="4">The sequence shown here is derived from an EMBL/GenBank/DDBJ whole genome shotgun (WGS) entry which is preliminary data.</text>
</comment>
<reference evidence="4 5" key="1">
    <citation type="submission" date="2018-11" db="EMBL/GenBank/DDBJ databases">
        <title>Whole genome sequence of Streptomyces chrestomyceticus NBRC 13444(T).</title>
        <authorList>
            <person name="Komaki H."/>
            <person name="Tamura T."/>
        </authorList>
    </citation>
    <scope>NUCLEOTIDE SEQUENCE [LARGE SCALE GENOMIC DNA]</scope>
    <source>
        <strain evidence="4 5">NBRC 13444</strain>
    </source>
</reference>
<feature type="signal peptide" evidence="2">
    <location>
        <begin position="1"/>
        <end position="33"/>
    </location>
</feature>
<dbReference type="InterPro" id="IPR039424">
    <property type="entry name" value="SBP_5"/>
</dbReference>
<feature type="region of interest" description="Disordered" evidence="1">
    <location>
        <begin position="461"/>
        <end position="489"/>
    </location>
</feature>
<sequence length="792" mass="82989">MTHPVSSGGAACRRRRCAALLAAGVLLPLPVLTGCGGGDDADQAGPGAQDISVTPRDKVRQGGTLRWAVDAAPGTLNAFQARADAATRRVTDAVLPRLFTLDERGRPQRNPDYLDAADVTDREPRQTVVYKINPKARWSDGRAVGTDDFAAQWKALNGKDNAYWSARNAGYDRIEKVEQGGGAHEVKVTFIKPYADWKSLFTPLYPKSVTGDARAFNDGAREQLKTVAGPFTVRERDSEAGTLTLARNPKWWGARPKLDTIVLTALPREKRAAALAAGKADLAEVDPADARAITEARKPPASRPASPGSPAGSPSGPGSPGAGSPSAGTPDASEAGRVEDADAGGSPAAHGDDAPPRKVSTAERDALRRYTVRKALEPAYTQLALNGSTGPLNDDRVRRAVARAVDRQKLADSVLKPLGLPNRPLGSHLLMAGQPGYADHSGALGGPDTTAARSLLADAGWRAPGGASAQPQKPEKKVDAGRGGSDDGKAADRELAAAVPVTPLAAVGVRSADLQRSTLLRQSAGLYKDVAAHLRTAARGDTTVAAYADYRRFEMLAAGALTAAEMIEVAPAAGGRGTGAAGAEVRAADGKPVEGGLAVPVDAFRADPAARGPVPALKKDGKPLVLRFVLPDGPGSERLRTVADRISAMLARVGVQTAVQKVPDKSYFEDHIAAGDFDLALYTWPGSAYPATDGRPIYAKPQPAADGSLTVEQNYTRVGTDHIDQLFDQAAAELDEDASRELVDRADARIWAAAGSVPLYQRPEVVAVKEGLVNAGAFGFATPRFQDIGYKK</sequence>
<feature type="compositionally biased region" description="Basic and acidic residues" evidence="1">
    <location>
        <begin position="473"/>
        <end position="489"/>
    </location>
</feature>
<dbReference type="GeneID" id="95621826"/>
<feature type="chain" id="PRO_5039202748" evidence="2">
    <location>
        <begin position="34"/>
        <end position="792"/>
    </location>
</feature>
<dbReference type="RefSeq" id="WP_125045163.1">
    <property type="nucleotide sequence ID" value="NZ_BHZC01000001.1"/>
</dbReference>
<evidence type="ECO:0000313" key="4">
    <source>
        <dbReference type="EMBL" id="GCD35132.1"/>
    </source>
</evidence>
<dbReference type="SUPFAM" id="SSF53850">
    <property type="entry name" value="Periplasmic binding protein-like II"/>
    <property type="match status" value="3"/>
</dbReference>
<evidence type="ECO:0000259" key="3">
    <source>
        <dbReference type="Pfam" id="PF00496"/>
    </source>
</evidence>
<evidence type="ECO:0000256" key="1">
    <source>
        <dbReference type="SAM" id="MobiDB-lite"/>
    </source>
</evidence>
<feature type="domain" description="Solute-binding protein family 5" evidence="3">
    <location>
        <begin position="363"/>
        <end position="469"/>
    </location>
</feature>
<dbReference type="PANTHER" id="PTHR30290:SF65">
    <property type="entry name" value="MONOACYL PHOSPHATIDYLINOSITOL TETRAMANNOSIDE-BINDING PROTEIN LPQW-RELATED"/>
    <property type="match status" value="1"/>
</dbReference>
<dbReference type="Pfam" id="PF00496">
    <property type="entry name" value="SBP_bac_5"/>
    <property type="match status" value="2"/>
</dbReference>
<dbReference type="GO" id="GO:1904680">
    <property type="term" value="F:peptide transmembrane transporter activity"/>
    <property type="evidence" value="ECO:0007669"/>
    <property type="project" value="TreeGrafter"/>
</dbReference>
<feature type="compositionally biased region" description="Low complexity" evidence="1">
    <location>
        <begin position="303"/>
        <end position="333"/>
    </location>
</feature>
<proteinExistence type="predicted"/>
<organism evidence="4 5">
    <name type="scientific">Streptomyces chrestomyceticus JCM 4735</name>
    <dbReference type="NCBI Taxonomy" id="1306181"/>
    <lineage>
        <taxon>Bacteria</taxon>
        <taxon>Bacillati</taxon>
        <taxon>Actinomycetota</taxon>
        <taxon>Actinomycetes</taxon>
        <taxon>Kitasatosporales</taxon>
        <taxon>Streptomycetaceae</taxon>
        <taxon>Streptomyces</taxon>
    </lineage>
</organism>
<dbReference type="EMBL" id="BHZC01000001">
    <property type="protein sequence ID" value="GCD35132.1"/>
    <property type="molecule type" value="Genomic_DNA"/>
</dbReference>
<accession>A0A7U9KUN5</accession>
<dbReference type="PANTHER" id="PTHR30290">
    <property type="entry name" value="PERIPLASMIC BINDING COMPONENT OF ABC TRANSPORTER"/>
    <property type="match status" value="1"/>
</dbReference>
<keyword evidence="4" id="KW-0449">Lipoprotein</keyword>
<feature type="region of interest" description="Disordered" evidence="1">
    <location>
        <begin position="295"/>
        <end position="365"/>
    </location>
</feature>
<dbReference type="AlphaFoldDB" id="A0A7U9KUN5"/>
<feature type="domain" description="Solute-binding protein family 5" evidence="3">
    <location>
        <begin position="121"/>
        <end position="298"/>
    </location>
</feature>
<dbReference type="Proteomes" id="UP000287830">
    <property type="component" value="Unassembled WGS sequence"/>
</dbReference>
<dbReference type="Gene3D" id="3.90.76.10">
    <property type="entry name" value="Dipeptide-binding Protein, Domain 1"/>
    <property type="match status" value="1"/>
</dbReference>
<protein>
    <submittedName>
        <fullName evidence="4">Lipoprotein</fullName>
    </submittedName>
</protein>
<dbReference type="OrthoDB" id="7888869at2"/>
<evidence type="ECO:0000256" key="2">
    <source>
        <dbReference type="SAM" id="SignalP"/>
    </source>
</evidence>
<keyword evidence="2" id="KW-0732">Signal</keyword>
<dbReference type="Gene3D" id="3.10.105.10">
    <property type="entry name" value="Dipeptide-binding Protein, Domain 3"/>
    <property type="match status" value="2"/>
</dbReference>
<evidence type="ECO:0000313" key="5">
    <source>
        <dbReference type="Proteomes" id="UP000287830"/>
    </source>
</evidence>
<gene>
    <name evidence="4" type="ORF">OEIGOIKO_02875</name>
</gene>
<dbReference type="InterPro" id="IPR000914">
    <property type="entry name" value="SBP_5_dom"/>
</dbReference>
<name>A0A7U9KUN5_9ACTN</name>
<feature type="compositionally biased region" description="Basic and acidic residues" evidence="1">
    <location>
        <begin position="350"/>
        <end position="365"/>
    </location>
</feature>